<keyword evidence="1" id="KW-0175">Coiled coil</keyword>
<sequence>MIAYLQKSEGSEGFYQIIDFLTTSHIKYALTKNPTIYVSLIEQFWQTATASTLEDGDMGIIATIDGKVKVISEASIRRHLKLEDSNGISTLSTAETFEQLALIGYVSNSDSLTFQKGHFFLQWKFLIHTILHCLSFKKTAWEQFSSNIATAIICLATNRTFNLSKLIFEAMVKNLDSKTKFLMYQRFIQIFLNKHKRLLLPHKRIYIAPTLTQKLFSNIKRASKGYTGVDTPLFQTMLVQGQTLQGKGSTIPVKSHHTPTSAPSTSQPPTSSPSMPITHVAEKAVPIPHDLPLPRVHSLGSDEGSLTLNELTVLCTSLSKKVESLESELKQTKQTYSVAYTKLIMKVKKLEHKERSDEDLMYETGVYDYPEGFTGPRISITTIEPVITVGEGVSTARAIPEEVSIAEPDIYVTLAEALVDLLRVERKSH</sequence>
<feature type="region of interest" description="Disordered" evidence="2">
    <location>
        <begin position="247"/>
        <end position="276"/>
    </location>
</feature>
<gene>
    <name evidence="3" type="ORF">Tco_0988116</name>
</gene>
<comment type="caution">
    <text evidence="3">The sequence shown here is derived from an EMBL/GenBank/DDBJ whole genome shotgun (WGS) entry which is preliminary data.</text>
</comment>
<dbReference type="EMBL" id="BQNB010016553">
    <property type="protein sequence ID" value="GJT53062.1"/>
    <property type="molecule type" value="Genomic_DNA"/>
</dbReference>
<name>A0ABQ5EQK9_9ASTR</name>
<feature type="compositionally biased region" description="Low complexity" evidence="2">
    <location>
        <begin position="258"/>
        <end position="276"/>
    </location>
</feature>
<evidence type="ECO:0000313" key="4">
    <source>
        <dbReference type="Proteomes" id="UP001151760"/>
    </source>
</evidence>
<evidence type="ECO:0000256" key="1">
    <source>
        <dbReference type="SAM" id="Coils"/>
    </source>
</evidence>
<protein>
    <recommendedName>
        <fullName evidence="5">Synaptobrevin, longin-like domain protein</fullName>
    </recommendedName>
</protein>
<organism evidence="3 4">
    <name type="scientific">Tanacetum coccineum</name>
    <dbReference type="NCBI Taxonomy" id="301880"/>
    <lineage>
        <taxon>Eukaryota</taxon>
        <taxon>Viridiplantae</taxon>
        <taxon>Streptophyta</taxon>
        <taxon>Embryophyta</taxon>
        <taxon>Tracheophyta</taxon>
        <taxon>Spermatophyta</taxon>
        <taxon>Magnoliopsida</taxon>
        <taxon>eudicotyledons</taxon>
        <taxon>Gunneridae</taxon>
        <taxon>Pentapetalae</taxon>
        <taxon>asterids</taxon>
        <taxon>campanulids</taxon>
        <taxon>Asterales</taxon>
        <taxon>Asteraceae</taxon>
        <taxon>Asteroideae</taxon>
        <taxon>Anthemideae</taxon>
        <taxon>Anthemidinae</taxon>
        <taxon>Tanacetum</taxon>
    </lineage>
</organism>
<reference evidence="3" key="2">
    <citation type="submission" date="2022-01" db="EMBL/GenBank/DDBJ databases">
        <authorList>
            <person name="Yamashiro T."/>
            <person name="Shiraishi A."/>
            <person name="Satake H."/>
            <person name="Nakayama K."/>
        </authorList>
    </citation>
    <scope>NUCLEOTIDE SEQUENCE</scope>
</reference>
<accession>A0ABQ5EQK9</accession>
<dbReference type="Proteomes" id="UP001151760">
    <property type="component" value="Unassembled WGS sequence"/>
</dbReference>
<evidence type="ECO:0000313" key="3">
    <source>
        <dbReference type="EMBL" id="GJT53062.1"/>
    </source>
</evidence>
<reference evidence="3" key="1">
    <citation type="journal article" date="2022" name="Int. J. Mol. Sci.">
        <title>Draft Genome of Tanacetum Coccineum: Genomic Comparison of Closely Related Tanacetum-Family Plants.</title>
        <authorList>
            <person name="Yamashiro T."/>
            <person name="Shiraishi A."/>
            <person name="Nakayama K."/>
            <person name="Satake H."/>
        </authorList>
    </citation>
    <scope>NUCLEOTIDE SEQUENCE</scope>
</reference>
<feature type="coiled-coil region" evidence="1">
    <location>
        <begin position="308"/>
        <end position="335"/>
    </location>
</feature>
<proteinExistence type="predicted"/>
<evidence type="ECO:0008006" key="5">
    <source>
        <dbReference type="Google" id="ProtNLM"/>
    </source>
</evidence>
<evidence type="ECO:0000256" key="2">
    <source>
        <dbReference type="SAM" id="MobiDB-lite"/>
    </source>
</evidence>
<keyword evidence="4" id="KW-1185">Reference proteome</keyword>